<feature type="compositionally biased region" description="Gly residues" evidence="1">
    <location>
        <begin position="367"/>
        <end position="378"/>
    </location>
</feature>
<feature type="compositionally biased region" description="Basic and acidic residues" evidence="1">
    <location>
        <begin position="308"/>
        <end position="324"/>
    </location>
</feature>
<proteinExistence type="predicted"/>
<feature type="domain" description="UspA" evidence="2">
    <location>
        <begin position="17"/>
        <end position="163"/>
    </location>
</feature>
<dbReference type="Pfam" id="PF00582">
    <property type="entry name" value="Usp"/>
    <property type="match status" value="1"/>
</dbReference>
<organism evidence="3 4">
    <name type="scientific">Elliptochloris bilobata</name>
    <dbReference type="NCBI Taxonomy" id="381761"/>
    <lineage>
        <taxon>Eukaryota</taxon>
        <taxon>Viridiplantae</taxon>
        <taxon>Chlorophyta</taxon>
        <taxon>core chlorophytes</taxon>
        <taxon>Trebouxiophyceae</taxon>
        <taxon>Trebouxiophyceae incertae sedis</taxon>
        <taxon>Elliptochloris clade</taxon>
        <taxon>Elliptochloris</taxon>
    </lineage>
</organism>
<dbReference type="InterPro" id="IPR006016">
    <property type="entry name" value="UspA"/>
</dbReference>
<feature type="compositionally biased region" description="Basic and acidic residues" evidence="1">
    <location>
        <begin position="379"/>
        <end position="407"/>
    </location>
</feature>
<dbReference type="InterPro" id="IPR014729">
    <property type="entry name" value="Rossmann-like_a/b/a_fold"/>
</dbReference>
<reference evidence="3 4" key="1">
    <citation type="journal article" date="2024" name="Nat. Commun.">
        <title>Phylogenomics reveals the evolutionary origins of lichenization in chlorophyte algae.</title>
        <authorList>
            <person name="Puginier C."/>
            <person name="Libourel C."/>
            <person name="Otte J."/>
            <person name="Skaloud P."/>
            <person name="Haon M."/>
            <person name="Grisel S."/>
            <person name="Petersen M."/>
            <person name="Berrin J.G."/>
            <person name="Delaux P.M."/>
            <person name="Dal Grande F."/>
            <person name="Keller J."/>
        </authorList>
    </citation>
    <scope>NUCLEOTIDE SEQUENCE [LARGE SCALE GENOMIC DNA]</scope>
    <source>
        <strain evidence="3 4">SAG 245.80</strain>
    </source>
</reference>
<protein>
    <recommendedName>
        <fullName evidence="2">UspA domain-containing protein</fullName>
    </recommendedName>
</protein>
<dbReference type="EMBL" id="JALJOU010000054">
    <property type="protein sequence ID" value="KAK9828007.1"/>
    <property type="molecule type" value="Genomic_DNA"/>
</dbReference>
<dbReference type="SUPFAM" id="SSF52402">
    <property type="entry name" value="Adenine nucleotide alpha hydrolases-like"/>
    <property type="match status" value="1"/>
</dbReference>
<dbReference type="GO" id="GO:0003729">
    <property type="term" value="F:mRNA binding"/>
    <property type="evidence" value="ECO:0007669"/>
    <property type="project" value="TreeGrafter"/>
</dbReference>
<feature type="compositionally biased region" description="Low complexity" evidence="1">
    <location>
        <begin position="493"/>
        <end position="509"/>
    </location>
</feature>
<comment type="caution">
    <text evidence="3">The sequence shown here is derived from an EMBL/GenBank/DDBJ whole genome shotgun (WGS) entry which is preliminary data.</text>
</comment>
<feature type="compositionally biased region" description="Basic and acidic residues" evidence="1">
    <location>
        <begin position="429"/>
        <end position="449"/>
    </location>
</feature>
<dbReference type="PANTHER" id="PTHR32091">
    <property type="entry name" value="EUKARYOTIC TRANSLATION INITIATION FACTOR 4B"/>
    <property type="match status" value="1"/>
</dbReference>
<dbReference type="Gene3D" id="3.40.50.620">
    <property type="entry name" value="HUPs"/>
    <property type="match status" value="1"/>
</dbReference>
<feature type="compositionally biased region" description="Basic and acidic residues" evidence="1">
    <location>
        <begin position="268"/>
        <end position="285"/>
    </location>
</feature>
<dbReference type="CDD" id="cd23659">
    <property type="entry name" value="USP_At3g01520-like"/>
    <property type="match status" value="1"/>
</dbReference>
<evidence type="ECO:0000256" key="1">
    <source>
        <dbReference type="SAM" id="MobiDB-lite"/>
    </source>
</evidence>
<gene>
    <name evidence="3" type="ORF">WJX81_008304</name>
</gene>
<dbReference type="Proteomes" id="UP001445335">
    <property type="component" value="Unassembled WGS sequence"/>
</dbReference>
<feature type="compositionally biased region" description="Gly residues" evidence="1">
    <location>
        <begin position="286"/>
        <end position="297"/>
    </location>
</feature>
<evidence type="ECO:0000313" key="3">
    <source>
        <dbReference type="EMBL" id="KAK9828007.1"/>
    </source>
</evidence>
<evidence type="ECO:0000259" key="2">
    <source>
        <dbReference type="Pfam" id="PF00582"/>
    </source>
</evidence>
<accession>A0AAW1R2N2</accession>
<dbReference type="Pfam" id="PF06273">
    <property type="entry name" value="eIF-4B"/>
    <property type="match status" value="2"/>
</dbReference>
<name>A0AAW1R2N2_9CHLO</name>
<feature type="compositionally biased region" description="Basic and acidic residues" evidence="1">
    <location>
        <begin position="522"/>
        <end position="538"/>
    </location>
</feature>
<keyword evidence="4" id="KW-1185">Reference proteome</keyword>
<dbReference type="PANTHER" id="PTHR32091:SF20">
    <property type="entry name" value="EUKARYOTIC TRANSLATION INITIATION FACTOR 4B1"/>
    <property type="match status" value="1"/>
</dbReference>
<feature type="region of interest" description="Disordered" evidence="1">
    <location>
        <begin position="222"/>
        <end position="538"/>
    </location>
</feature>
<dbReference type="InterPro" id="IPR010433">
    <property type="entry name" value="EIF-4B_pln"/>
</dbReference>
<sequence length="621" mass="65531">MPKEEGSSEAAPSSSGRKLLVAVDDSAECERALAWALGELYRPNDQLHLVHVLPKMQLAAMYGAPPVDFLPQQDPVAYEQLLKNAEHFITDRFLPKLSQLRPDPIVHIVKGEVDTDSIGNVICRKADEVDAAAVVMASHTRSKLTEFVLGSVTNYCTHHCKVDEAEDKDGGLGPAQAPEKLAPVPAALGGEEAFPSLGEAVTKKISKRDRKAKQTVSLKDFQSGAYKAPRPSAKPASDADILASLPSGPRVRDDDDVRPSMGGAFHEYGGDRGRGDREGDRERGGRFGGRSGFGGSQDGSQDGYDADAPARADVSDDWGKDRKFVSSGGPDSDRGRSGGREDREPLGPSRADESRSWGADRKPYEPSGGGGGAGGGTGRYDDRDRDADRDRDRDMGPSRADTEDRWAKKFTPSDPAPPSRGGGGGGGGLEDRWGGPRRGGGFDDGDRGPRSGSPVGGAPPGGRPRLNLAKRTLPPPEVKVDERAAALPPRSTASSESAEAGPPAGAELGPPKPRANPFGAARPREEVLKEQGRDATREELQRRALDRLESNEEQALRESIQALRVRLDAGEGGAPAAAAARPAPEAGAAALTMARQIFCSLVPSGDFSCLLSDEARDGGGS</sequence>
<evidence type="ECO:0000313" key="4">
    <source>
        <dbReference type="Proteomes" id="UP001445335"/>
    </source>
</evidence>
<dbReference type="AlphaFoldDB" id="A0AAW1R2N2"/>
<feature type="compositionally biased region" description="Basic and acidic residues" evidence="1">
    <location>
        <begin position="331"/>
        <end position="364"/>
    </location>
</feature>
<dbReference type="GO" id="GO:0003743">
    <property type="term" value="F:translation initiation factor activity"/>
    <property type="evidence" value="ECO:0007669"/>
    <property type="project" value="InterPro"/>
</dbReference>